<comment type="caution">
    <text evidence="2">The sequence shown here is derived from an EMBL/GenBank/DDBJ whole genome shotgun (WGS) entry which is preliminary data.</text>
</comment>
<feature type="region of interest" description="Disordered" evidence="1">
    <location>
        <begin position="226"/>
        <end position="282"/>
    </location>
</feature>
<dbReference type="Proteomes" id="UP000626109">
    <property type="component" value="Unassembled WGS sequence"/>
</dbReference>
<evidence type="ECO:0000313" key="3">
    <source>
        <dbReference type="Proteomes" id="UP000626109"/>
    </source>
</evidence>
<sequence length="307" mass="33415">MEEPHEASFAELQKHVSKVVKKVLKEELDEVKDLLLCVLRQQSSLSDEIKKTRSTALKPELCKRLVPTTMPRIFTDESRSNASPVTLDQLQEKQADRLRSVSISDDIGRMSPLADPSPLRSVIAQARLKPMKPKTSKEGSASSSLMVIPALSNHSIRAPAVGIIGDAESPAHSLDNAVSIIGNSSLRAPAHPLGKAVRVLGDVESVSDGNLKPPCSPFSAPCAPSLDGLHSIHGPPAPEPQPRSFVSHQKGRRQRRLVEFLENTNNDTNNNSSSPNNKHGAKRSCGSLAQIWAARDELFWCFHTMIA</sequence>
<proteinExistence type="predicted"/>
<feature type="compositionally biased region" description="Low complexity" evidence="1">
    <location>
        <begin position="263"/>
        <end position="277"/>
    </location>
</feature>
<gene>
    <name evidence="2" type="ORF">PGLA2088_LOCUS49535</name>
</gene>
<accession>A0A813LTC4</accession>
<reference evidence="2" key="1">
    <citation type="submission" date="2021-02" db="EMBL/GenBank/DDBJ databases">
        <authorList>
            <person name="Dougan E. K."/>
            <person name="Rhodes N."/>
            <person name="Thang M."/>
            <person name="Chan C."/>
        </authorList>
    </citation>
    <scope>NUCLEOTIDE SEQUENCE</scope>
</reference>
<evidence type="ECO:0000313" key="2">
    <source>
        <dbReference type="EMBL" id="CAE8739267.1"/>
    </source>
</evidence>
<protein>
    <submittedName>
        <fullName evidence="2">Uncharacterized protein</fullName>
    </submittedName>
</protein>
<evidence type="ECO:0000256" key="1">
    <source>
        <dbReference type="SAM" id="MobiDB-lite"/>
    </source>
</evidence>
<name>A0A813LTC4_POLGL</name>
<organism evidence="2 3">
    <name type="scientific">Polarella glacialis</name>
    <name type="common">Dinoflagellate</name>
    <dbReference type="NCBI Taxonomy" id="89957"/>
    <lineage>
        <taxon>Eukaryota</taxon>
        <taxon>Sar</taxon>
        <taxon>Alveolata</taxon>
        <taxon>Dinophyceae</taxon>
        <taxon>Suessiales</taxon>
        <taxon>Suessiaceae</taxon>
        <taxon>Polarella</taxon>
    </lineage>
</organism>
<dbReference type="AlphaFoldDB" id="A0A813LTC4"/>
<dbReference type="EMBL" id="CAJNNW010037086">
    <property type="protein sequence ID" value="CAE8739267.1"/>
    <property type="molecule type" value="Genomic_DNA"/>
</dbReference>